<feature type="region of interest" description="Disordered" evidence="1">
    <location>
        <begin position="295"/>
        <end position="353"/>
    </location>
</feature>
<keyword evidence="3" id="KW-1185">Reference proteome</keyword>
<feature type="region of interest" description="Disordered" evidence="1">
    <location>
        <begin position="130"/>
        <end position="189"/>
    </location>
</feature>
<reference evidence="2 3" key="1">
    <citation type="submission" date="2024-02" db="EMBL/GenBank/DDBJ databases">
        <authorList>
            <person name="Vignale AGUSTIN F."/>
            <person name="Sosa J E."/>
            <person name="Modenutti C."/>
        </authorList>
    </citation>
    <scope>NUCLEOTIDE SEQUENCE [LARGE SCALE GENOMIC DNA]</scope>
</reference>
<feature type="compositionally biased region" description="Polar residues" evidence="1">
    <location>
        <begin position="160"/>
        <end position="177"/>
    </location>
</feature>
<evidence type="ECO:0000313" key="2">
    <source>
        <dbReference type="EMBL" id="CAK9180647.1"/>
    </source>
</evidence>
<feature type="compositionally biased region" description="Polar residues" evidence="1">
    <location>
        <begin position="892"/>
        <end position="927"/>
    </location>
</feature>
<dbReference type="AlphaFoldDB" id="A0ABC8UHX6"/>
<comment type="caution">
    <text evidence="2">The sequence shown here is derived from an EMBL/GenBank/DDBJ whole genome shotgun (WGS) entry which is preliminary data.</text>
</comment>
<feature type="region of interest" description="Disordered" evidence="1">
    <location>
        <begin position="837"/>
        <end position="949"/>
    </location>
</feature>
<protein>
    <submittedName>
        <fullName evidence="2">Uncharacterized protein</fullName>
    </submittedName>
</protein>
<evidence type="ECO:0000313" key="3">
    <source>
        <dbReference type="Proteomes" id="UP001642360"/>
    </source>
</evidence>
<feature type="compositionally biased region" description="Polar residues" evidence="1">
    <location>
        <begin position="19"/>
        <end position="31"/>
    </location>
</feature>
<feature type="region of interest" description="Disordered" evidence="1">
    <location>
        <begin position="208"/>
        <end position="233"/>
    </location>
</feature>
<evidence type="ECO:0000256" key="1">
    <source>
        <dbReference type="SAM" id="MobiDB-lite"/>
    </source>
</evidence>
<feature type="compositionally biased region" description="Basic and acidic residues" evidence="1">
    <location>
        <begin position="848"/>
        <end position="859"/>
    </location>
</feature>
<sequence>MRSGASSGTGGFNKLDDTSLPSGSSACATSKSEQEKTAFSKDLTAGLTKERLLIKGSNKLSNHEGNNVICASPVTKVKASWAPRTGPVVATNSAPNIRRVPATLESWEQPPSANKIPSVGGGRRAINRKRAVPSGSSSPPMAQWVGQRPQKISRTRRANLVSSVSNHDETQTSSEGCSPSDFGARLTSSGTTSSLLSRAAASGTQLFNENASSPARLSESEESGAGENRLKEKVISSGEVEEKVGNAIQNVGPSAMLAKKSKLLIKEEIGDGVRKQGRSGRGFSFSRASISPVKEKLDSAAMTKPLRSTRPGSDKNGSKSGRSLKKLSDRKGFSRLGNVPNIGTPDINGESDDDHEELLTAANFACNASYHACSSLFWKKMERIFTFVSLEDRSYLTQQLMYAEELQDSHDSDVLVDLVHEEVSVSDTVCEKRYRRLQNQSGSKESGSIFELVDQSQDTSLFGTLDPGRIFNKVTPLYQRILSALIVEDDIEEYEEIDAGRNVLLQNATGDSPLNAHLLIDTEPKRRDGLEFECEMMFGVQTQDHGTGSRLVSCNGNITFGRSTSIQNPPCNNDLLVGDSVSMHSHVEVLAKLSRNDLEGPQSIGKNGFGFCSVDCQFEKMCLDDKLLLELQSIGLYPEAVPDLDDREDEVLNQEIVQLKRGLYEQIGKKKMCLGKIYEIIQGGKEVAGRDLEQIAMDRMVELAYKKLLATRGGSAAKSRVAKVSKQVALVFVKRTLARCRQFEDSGTSCFIEPALRDIIFAAPLRCNELEATTCAGLEGSNCSFVSSADGGPLSAVEVLSDQAFAKKGPISNRGKKKEVFLDDVVGNAALRTSSTLGTSPLCGTKGKRSERERDKDTSTRNALPKSGCSSMCSFKGERKMKTKTKPKQKTAQLSTSGNGFSSPFTETTHPVCTSASGSTELVNSSGNRKREVGFMSPGNIPQDSSMDNREPMGFANLELHRLDPMEELNVGADVDGNQDLCSWLNFDEDGLQDHDSMGLEIPMDDLSELNMF</sequence>
<organism evidence="2 3">
    <name type="scientific">Ilex paraguariensis</name>
    <name type="common">yerba mate</name>
    <dbReference type="NCBI Taxonomy" id="185542"/>
    <lineage>
        <taxon>Eukaryota</taxon>
        <taxon>Viridiplantae</taxon>
        <taxon>Streptophyta</taxon>
        <taxon>Embryophyta</taxon>
        <taxon>Tracheophyta</taxon>
        <taxon>Spermatophyta</taxon>
        <taxon>Magnoliopsida</taxon>
        <taxon>eudicotyledons</taxon>
        <taxon>Gunneridae</taxon>
        <taxon>Pentapetalae</taxon>
        <taxon>asterids</taxon>
        <taxon>campanulids</taxon>
        <taxon>Aquifoliales</taxon>
        <taxon>Aquifoliaceae</taxon>
        <taxon>Ilex</taxon>
    </lineage>
</organism>
<dbReference type="PANTHER" id="PTHR31115:SF2">
    <property type="entry name" value="OS05G0107300 PROTEIN"/>
    <property type="match status" value="1"/>
</dbReference>
<feature type="region of interest" description="Disordered" evidence="1">
    <location>
        <begin position="105"/>
        <end position="124"/>
    </location>
</feature>
<dbReference type="PANTHER" id="PTHR31115">
    <property type="entry name" value="OS05G0107300 PROTEIN"/>
    <property type="match status" value="1"/>
</dbReference>
<gene>
    <name evidence="2" type="ORF">ILEXP_LOCUS50667</name>
</gene>
<dbReference type="EMBL" id="CAUOFW020007802">
    <property type="protein sequence ID" value="CAK9180647.1"/>
    <property type="molecule type" value="Genomic_DNA"/>
</dbReference>
<feature type="region of interest" description="Disordered" evidence="1">
    <location>
        <begin position="1"/>
        <end position="43"/>
    </location>
</feature>
<accession>A0ABC8UHX6</accession>
<dbReference type="Proteomes" id="UP001642360">
    <property type="component" value="Unassembled WGS sequence"/>
</dbReference>
<proteinExistence type="predicted"/>
<name>A0ABC8UHX6_9AQUA</name>
<feature type="compositionally biased region" description="Basic residues" evidence="1">
    <location>
        <begin position="879"/>
        <end position="889"/>
    </location>
</feature>